<evidence type="ECO:0000313" key="1">
    <source>
        <dbReference type="EMBL" id="JAD45386.1"/>
    </source>
</evidence>
<protein>
    <submittedName>
        <fullName evidence="1">Uncharacterized protein</fullName>
    </submittedName>
</protein>
<name>A0A0A9A2R8_ARUDO</name>
<proteinExistence type="predicted"/>
<dbReference type="AlphaFoldDB" id="A0A0A9A2R8"/>
<organism evidence="1">
    <name type="scientific">Arundo donax</name>
    <name type="common">Giant reed</name>
    <name type="synonym">Donax arundinaceus</name>
    <dbReference type="NCBI Taxonomy" id="35708"/>
    <lineage>
        <taxon>Eukaryota</taxon>
        <taxon>Viridiplantae</taxon>
        <taxon>Streptophyta</taxon>
        <taxon>Embryophyta</taxon>
        <taxon>Tracheophyta</taxon>
        <taxon>Spermatophyta</taxon>
        <taxon>Magnoliopsida</taxon>
        <taxon>Liliopsida</taxon>
        <taxon>Poales</taxon>
        <taxon>Poaceae</taxon>
        <taxon>PACMAD clade</taxon>
        <taxon>Arundinoideae</taxon>
        <taxon>Arundineae</taxon>
        <taxon>Arundo</taxon>
    </lineage>
</organism>
<reference evidence="1" key="1">
    <citation type="submission" date="2014-09" db="EMBL/GenBank/DDBJ databases">
        <authorList>
            <person name="Magalhaes I.L.F."/>
            <person name="Oliveira U."/>
            <person name="Santos F.R."/>
            <person name="Vidigal T.H.D.A."/>
            <person name="Brescovit A.D."/>
            <person name="Santos A.J."/>
        </authorList>
    </citation>
    <scope>NUCLEOTIDE SEQUENCE</scope>
    <source>
        <tissue evidence="1">Shoot tissue taken approximately 20 cm above the soil surface</tissue>
    </source>
</reference>
<dbReference type="EMBL" id="GBRH01252509">
    <property type="protein sequence ID" value="JAD45386.1"/>
    <property type="molecule type" value="Transcribed_RNA"/>
</dbReference>
<sequence>MHTAVSHGIAISKARLQLFSYRNSGSPHKVSTMRKHIEFQCNVFWFIRRWRKERGR</sequence>
<reference evidence="1" key="2">
    <citation type="journal article" date="2015" name="Data Brief">
        <title>Shoot transcriptome of the giant reed, Arundo donax.</title>
        <authorList>
            <person name="Barrero R.A."/>
            <person name="Guerrero F.D."/>
            <person name="Moolhuijzen P."/>
            <person name="Goolsby J.A."/>
            <person name="Tidwell J."/>
            <person name="Bellgard S.E."/>
            <person name="Bellgard M.I."/>
        </authorList>
    </citation>
    <scope>NUCLEOTIDE SEQUENCE</scope>
    <source>
        <tissue evidence="1">Shoot tissue taken approximately 20 cm above the soil surface</tissue>
    </source>
</reference>
<accession>A0A0A9A2R8</accession>